<organism evidence="1 2">
    <name type="scientific">Ranatra chinensis</name>
    <dbReference type="NCBI Taxonomy" id="642074"/>
    <lineage>
        <taxon>Eukaryota</taxon>
        <taxon>Metazoa</taxon>
        <taxon>Ecdysozoa</taxon>
        <taxon>Arthropoda</taxon>
        <taxon>Hexapoda</taxon>
        <taxon>Insecta</taxon>
        <taxon>Pterygota</taxon>
        <taxon>Neoptera</taxon>
        <taxon>Paraneoptera</taxon>
        <taxon>Hemiptera</taxon>
        <taxon>Heteroptera</taxon>
        <taxon>Panheteroptera</taxon>
        <taxon>Nepomorpha</taxon>
        <taxon>Nepidae</taxon>
        <taxon>Ranatrinae</taxon>
        <taxon>Ranatra</taxon>
    </lineage>
</organism>
<dbReference type="Proteomes" id="UP001558652">
    <property type="component" value="Unassembled WGS sequence"/>
</dbReference>
<keyword evidence="2" id="KW-1185">Reference proteome</keyword>
<reference evidence="1 2" key="1">
    <citation type="submission" date="2024-07" db="EMBL/GenBank/DDBJ databases">
        <title>Chromosome-level genome assembly of the water stick insect Ranatra chinensis (Heteroptera: Nepidae).</title>
        <authorList>
            <person name="Liu X."/>
        </authorList>
    </citation>
    <scope>NUCLEOTIDE SEQUENCE [LARGE SCALE GENOMIC DNA]</scope>
    <source>
        <strain evidence="1">Cailab_2021Rc</strain>
        <tissue evidence="1">Muscle</tissue>
    </source>
</reference>
<dbReference type="EMBL" id="JBFDAA010000003">
    <property type="protein sequence ID" value="KAL1138495.1"/>
    <property type="molecule type" value="Genomic_DNA"/>
</dbReference>
<evidence type="ECO:0000313" key="1">
    <source>
        <dbReference type="EMBL" id="KAL1138495.1"/>
    </source>
</evidence>
<accession>A0ABD0YR80</accession>
<name>A0ABD0YR80_9HEMI</name>
<comment type="caution">
    <text evidence="1">The sequence shown here is derived from an EMBL/GenBank/DDBJ whole genome shotgun (WGS) entry which is preliminary data.</text>
</comment>
<dbReference type="AlphaFoldDB" id="A0ABD0YR80"/>
<gene>
    <name evidence="1" type="ORF">AAG570_008558</name>
</gene>
<proteinExistence type="predicted"/>
<sequence length="175" mass="19441">MASNRRNMLEKNIKREGNRGDAFLEPYMQGLGGSEEVTKLPRSLTASPLLQDNRHISTQFKIIDIKSSRGSIHQSRLSSLVLSSLIRNGIGQSPPSTADSRDMSYIYNLKPSLKMISRNRFGPTDPEEEIGCENRGGVYDLNFLVLDELMCIHCVVRHPRFVSGGNGPEASPPIL</sequence>
<evidence type="ECO:0000313" key="2">
    <source>
        <dbReference type="Proteomes" id="UP001558652"/>
    </source>
</evidence>
<protein>
    <submittedName>
        <fullName evidence="1">Uncharacterized protein</fullName>
    </submittedName>
</protein>